<dbReference type="Proteomes" id="UP001219525">
    <property type="component" value="Unassembled WGS sequence"/>
</dbReference>
<evidence type="ECO:0008006" key="4">
    <source>
        <dbReference type="Google" id="ProtNLM"/>
    </source>
</evidence>
<gene>
    <name evidence="2" type="ORF">GGX14DRAFT_593055</name>
</gene>
<name>A0AAD6UVX5_9AGAR</name>
<keyword evidence="3" id="KW-1185">Reference proteome</keyword>
<evidence type="ECO:0000313" key="3">
    <source>
        <dbReference type="Proteomes" id="UP001219525"/>
    </source>
</evidence>
<sequence length="477" mass="51641">MLPLIEQLAAGGGSCAARRSDECERPSAARSRLCGSARTQRPRCRPPVARLAHGVRAHTAVEHVAARRERCEKQVHEQLHRGRAKRGLTSAHPRALRSVHMLALASQGSSTSTSTHAPRSAAVCRHVSSRSFAASGVRRTSCGTKRASAAAHARPAKSSASTPRAREERVEDGACGCGRGGAVVHRAPSVRVRKIHEGEGPTLLTPDVRGVVGKFGESGAGVVVAGGAGGRRRRARACVARAAGHRTRGRHVDASVRVESVRIGDEPSGQTLGSAVDKYWLTASSDEVCVYIKKLWMSVYTPEDAIAKNLAPEERFTVAEYGRGFEIIDWLRVGIDTVAVFTAYGRTVGPPRVPIVATAVCREVSDLINGGPLDSHTALATGIREWVTLLAHLFPSMASSAHLLCSTHRRTLRRETHFSFSFSSRFGTVNFSAFDLDGDDDEDESDELDRYFSSARALSDADPVQWWYARKDEFPRL</sequence>
<feature type="compositionally biased region" description="Low complexity" evidence="1">
    <location>
        <begin position="147"/>
        <end position="161"/>
    </location>
</feature>
<dbReference type="EMBL" id="JARJCW010000110">
    <property type="protein sequence ID" value="KAJ7193247.1"/>
    <property type="molecule type" value="Genomic_DNA"/>
</dbReference>
<evidence type="ECO:0000256" key="1">
    <source>
        <dbReference type="SAM" id="MobiDB-lite"/>
    </source>
</evidence>
<organism evidence="2 3">
    <name type="scientific">Mycena pura</name>
    <dbReference type="NCBI Taxonomy" id="153505"/>
    <lineage>
        <taxon>Eukaryota</taxon>
        <taxon>Fungi</taxon>
        <taxon>Dikarya</taxon>
        <taxon>Basidiomycota</taxon>
        <taxon>Agaricomycotina</taxon>
        <taxon>Agaricomycetes</taxon>
        <taxon>Agaricomycetidae</taxon>
        <taxon>Agaricales</taxon>
        <taxon>Marasmiineae</taxon>
        <taxon>Mycenaceae</taxon>
        <taxon>Mycena</taxon>
    </lineage>
</organism>
<comment type="caution">
    <text evidence="2">The sequence shown here is derived from an EMBL/GenBank/DDBJ whole genome shotgun (WGS) entry which is preliminary data.</text>
</comment>
<accession>A0AAD6UVX5</accession>
<dbReference type="AlphaFoldDB" id="A0AAD6UVX5"/>
<feature type="region of interest" description="Disordered" evidence="1">
    <location>
        <begin position="143"/>
        <end position="169"/>
    </location>
</feature>
<proteinExistence type="predicted"/>
<protein>
    <recommendedName>
        <fullName evidence="4">HAT C-terminal dimerisation domain-containing protein</fullName>
    </recommendedName>
</protein>
<evidence type="ECO:0000313" key="2">
    <source>
        <dbReference type="EMBL" id="KAJ7193247.1"/>
    </source>
</evidence>
<reference evidence="2" key="1">
    <citation type="submission" date="2023-03" db="EMBL/GenBank/DDBJ databases">
        <title>Massive genome expansion in bonnet fungi (Mycena s.s.) driven by repeated elements and novel gene families across ecological guilds.</title>
        <authorList>
            <consortium name="Lawrence Berkeley National Laboratory"/>
            <person name="Harder C.B."/>
            <person name="Miyauchi S."/>
            <person name="Viragh M."/>
            <person name="Kuo A."/>
            <person name="Thoen E."/>
            <person name="Andreopoulos B."/>
            <person name="Lu D."/>
            <person name="Skrede I."/>
            <person name="Drula E."/>
            <person name="Henrissat B."/>
            <person name="Morin E."/>
            <person name="Kohler A."/>
            <person name="Barry K."/>
            <person name="LaButti K."/>
            <person name="Morin E."/>
            <person name="Salamov A."/>
            <person name="Lipzen A."/>
            <person name="Mereny Z."/>
            <person name="Hegedus B."/>
            <person name="Baldrian P."/>
            <person name="Stursova M."/>
            <person name="Weitz H."/>
            <person name="Taylor A."/>
            <person name="Grigoriev I.V."/>
            <person name="Nagy L.G."/>
            <person name="Martin F."/>
            <person name="Kauserud H."/>
        </authorList>
    </citation>
    <scope>NUCLEOTIDE SEQUENCE</scope>
    <source>
        <strain evidence="2">9144</strain>
    </source>
</reference>